<dbReference type="Pfam" id="PF01196">
    <property type="entry name" value="Ribosomal_L17"/>
    <property type="match status" value="1"/>
</dbReference>
<evidence type="ECO:0000256" key="2">
    <source>
        <dbReference type="ARBA" id="ARBA00022980"/>
    </source>
</evidence>
<organism evidence="6 8">
    <name type="scientific">Petrolisthes cinctipes</name>
    <name type="common">Flat porcelain crab</name>
    <dbReference type="NCBI Taxonomy" id="88211"/>
    <lineage>
        <taxon>Eukaryota</taxon>
        <taxon>Metazoa</taxon>
        <taxon>Ecdysozoa</taxon>
        <taxon>Arthropoda</taxon>
        <taxon>Crustacea</taxon>
        <taxon>Multicrustacea</taxon>
        <taxon>Malacostraca</taxon>
        <taxon>Eumalacostraca</taxon>
        <taxon>Eucarida</taxon>
        <taxon>Decapoda</taxon>
        <taxon>Pleocyemata</taxon>
        <taxon>Anomura</taxon>
        <taxon>Galatheoidea</taxon>
        <taxon>Porcellanidae</taxon>
        <taxon>Petrolisthes</taxon>
    </lineage>
</organism>
<reference evidence="6" key="1">
    <citation type="submission" date="2023-10" db="EMBL/GenBank/DDBJ databases">
        <title>Genome assemblies of two species of porcelain crab, Petrolisthes cinctipes and Petrolisthes manimaculis (Anomura: Porcellanidae).</title>
        <authorList>
            <person name="Angst P."/>
        </authorList>
    </citation>
    <scope>NUCLEOTIDE SEQUENCE</scope>
    <source>
        <strain evidence="6">PB745_01</strain>
        <tissue evidence="6">Gill</tissue>
    </source>
</reference>
<evidence type="ECO:0000313" key="7">
    <source>
        <dbReference type="EMBL" id="KAK3866498.1"/>
    </source>
</evidence>
<name>A0AAE1BVW8_PETCI</name>
<dbReference type="FunFam" id="3.90.1030.10:FF:000009">
    <property type="entry name" value="39S ribosomal protein L17, mitochondrial"/>
    <property type="match status" value="1"/>
</dbReference>
<dbReference type="GO" id="GO:0003735">
    <property type="term" value="F:structural constituent of ribosome"/>
    <property type="evidence" value="ECO:0007669"/>
    <property type="project" value="InterPro"/>
</dbReference>
<evidence type="ECO:0000256" key="1">
    <source>
        <dbReference type="ARBA" id="ARBA00008777"/>
    </source>
</evidence>
<evidence type="ECO:0000256" key="4">
    <source>
        <dbReference type="ARBA" id="ARBA00035290"/>
    </source>
</evidence>
<keyword evidence="8" id="KW-1185">Reference proteome</keyword>
<evidence type="ECO:0000313" key="8">
    <source>
        <dbReference type="Proteomes" id="UP001286313"/>
    </source>
</evidence>
<protein>
    <recommendedName>
        <fullName evidence="4">Large ribosomal subunit protein bL17m</fullName>
    </recommendedName>
    <alternativeName>
        <fullName evidence="5">39S ribosomal protein L17, mitochondrial</fullName>
    </alternativeName>
</protein>
<dbReference type="SUPFAM" id="SSF64263">
    <property type="entry name" value="Prokaryotic ribosomal protein L17"/>
    <property type="match status" value="1"/>
</dbReference>
<dbReference type="InterPro" id="IPR000456">
    <property type="entry name" value="Ribosomal_bL17"/>
</dbReference>
<dbReference type="Gene3D" id="3.90.1030.10">
    <property type="entry name" value="Ribosomal protein L17"/>
    <property type="match status" value="1"/>
</dbReference>
<keyword evidence="2" id="KW-0689">Ribosomal protein</keyword>
<comment type="caution">
    <text evidence="6">The sequence shown here is derived from an EMBL/GenBank/DDBJ whole genome shotgun (WGS) entry which is preliminary data.</text>
</comment>
<dbReference type="Proteomes" id="UP001286313">
    <property type="component" value="Unassembled WGS sequence"/>
</dbReference>
<dbReference type="InterPro" id="IPR036373">
    <property type="entry name" value="Ribosomal_bL17_sf"/>
</dbReference>
<sequence>MNQAEIRKLIPALRVAVTAKKRRFSNPRGPDGRLHKMRTTVNELIKNERMEVNYNRADEARGYAERLISEAIRYGDCHRPTMELADFWLPEKQNVHKLFKVLVPRFKDSQVSYTRIHKAPHVYPSPLFDKVVLELRGNPFPPLEKFTTKRNWIHNILLEEAHREYLEKKYKQQEQEQEQEEEEVQ</sequence>
<keyword evidence="3" id="KW-0687">Ribonucleoprotein</keyword>
<dbReference type="GO" id="GO:0006412">
    <property type="term" value="P:translation"/>
    <property type="evidence" value="ECO:0007669"/>
    <property type="project" value="InterPro"/>
</dbReference>
<proteinExistence type="inferred from homology"/>
<dbReference type="GO" id="GO:0005762">
    <property type="term" value="C:mitochondrial large ribosomal subunit"/>
    <property type="evidence" value="ECO:0007669"/>
    <property type="project" value="TreeGrafter"/>
</dbReference>
<comment type="similarity">
    <text evidence="1">Belongs to the bacterial ribosomal protein bL17 family.</text>
</comment>
<dbReference type="PANTHER" id="PTHR14413:SF16">
    <property type="entry name" value="LARGE RIBOSOMAL SUBUNIT PROTEIN BL17M"/>
    <property type="match status" value="1"/>
</dbReference>
<evidence type="ECO:0000256" key="5">
    <source>
        <dbReference type="ARBA" id="ARBA00035413"/>
    </source>
</evidence>
<evidence type="ECO:0000313" key="6">
    <source>
        <dbReference type="EMBL" id="KAK3856324.1"/>
    </source>
</evidence>
<dbReference type="PANTHER" id="PTHR14413">
    <property type="entry name" value="RIBOSOMAL PROTEIN L17"/>
    <property type="match status" value="1"/>
</dbReference>
<accession>A0AAE1BVW8</accession>
<dbReference type="AlphaFoldDB" id="A0AAE1BVW8"/>
<gene>
    <name evidence="7" type="ORF">Pcinc_027978</name>
    <name evidence="6" type="ORF">Pcinc_037350</name>
</gene>
<dbReference type="EMBL" id="JAWQEG010003388">
    <property type="protein sequence ID" value="KAK3866498.1"/>
    <property type="molecule type" value="Genomic_DNA"/>
</dbReference>
<dbReference type="EMBL" id="JAWQEG010005920">
    <property type="protein sequence ID" value="KAK3856324.1"/>
    <property type="molecule type" value="Genomic_DNA"/>
</dbReference>
<evidence type="ECO:0000256" key="3">
    <source>
        <dbReference type="ARBA" id="ARBA00023274"/>
    </source>
</evidence>